<evidence type="ECO:0000313" key="2">
    <source>
        <dbReference type="Proteomes" id="UP000654075"/>
    </source>
</evidence>
<proteinExistence type="predicted"/>
<accession>A0A813EUW2</accession>
<organism evidence="1 2">
    <name type="scientific">Polarella glacialis</name>
    <name type="common">Dinoflagellate</name>
    <dbReference type="NCBI Taxonomy" id="89957"/>
    <lineage>
        <taxon>Eukaryota</taxon>
        <taxon>Sar</taxon>
        <taxon>Alveolata</taxon>
        <taxon>Dinophyceae</taxon>
        <taxon>Suessiales</taxon>
        <taxon>Suessiaceae</taxon>
        <taxon>Polarella</taxon>
    </lineage>
</organism>
<reference evidence="1" key="1">
    <citation type="submission" date="2021-02" db="EMBL/GenBank/DDBJ databases">
        <authorList>
            <person name="Dougan E. K."/>
            <person name="Rhodes N."/>
            <person name="Thang M."/>
            <person name="Chan C."/>
        </authorList>
    </citation>
    <scope>NUCLEOTIDE SEQUENCE</scope>
</reference>
<dbReference type="AlphaFoldDB" id="A0A813EUW2"/>
<evidence type="ECO:0008006" key="3">
    <source>
        <dbReference type="Google" id="ProtNLM"/>
    </source>
</evidence>
<keyword evidence="2" id="KW-1185">Reference proteome</keyword>
<protein>
    <recommendedName>
        <fullName evidence="3">RNA-directed DNA polymerase</fullName>
    </recommendedName>
</protein>
<dbReference type="Proteomes" id="UP000654075">
    <property type="component" value="Unassembled WGS sequence"/>
</dbReference>
<dbReference type="EMBL" id="CAJNNV010013285">
    <property type="protein sequence ID" value="CAE8601553.1"/>
    <property type="molecule type" value="Genomic_DNA"/>
</dbReference>
<comment type="caution">
    <text evidence="1">The sequence shown here is derived from an EMBL/GenBank/DDBJ whole genome shotgun (WGS) entry which is preliminary data.</text>
</comment>
<gene>
    <name evidence="1" type="ORF">PGLA1383_LOCUS19843</name>
</gene>
<evidence type="ECO:0000313" key="1">
    <source>
        <dbReference type="EMBL" id="CAE8601553.1"/>
    </source>
</evidence>
<feature type="non-terminal residue" evidence="1">
    <location>
        <position position="1"/>
    </location>
</feature>
<name>A0A813EUW2_POLGL</name>
<sequence>FIAVYDPVITRWHKRTRLAPEKDGIFVARDPINNLPVDLSCLTFADDLFRIGVAVKSEAAIKRIKAWDFCLDLELAKRGLGQNRTKRQVLYSPYGKRASIYLQHFADSPVCQPPLGRLCKSAIYLGSILQQDDRNTLEVSQRIQKAELAWRSMGRFWSEGKISLRIRRMIYLTVVRSILVSGLTALVLSPSEVCPRFFLRSKHSVSLGSRASLVFRGRMSHC</sequence>
<dbReference type="OrthoDB" id="418748at2759"/>